<feature type="region of interest" description="Disordered" evidence="2">
    <location>
        <begin position="993"/>
        <end position="1081"/>
    </location>
</feature>
<accession>A0A225WKD9</accession>
<keyword evidence="6" id="KW-1185">Reference proteome</keyword>
<keyword evidence="3" id="KW-1133">Transmembrane helix</keyword>
<dbReference type="SUPFAM" id="SSF48371">
    <property type="entry name" value="ARM repeat"/>
    <property type="match status" value="1"/>
</dbReference>
<feature type="compositionally biased region" description="Basic and acidic residues" evidence="2">
    <location>
        <begin position="529"/>
        <end position="538"/>
    </location>
</feature>
<feature type="compositionally biased region" description="Basic and acidic residues" evidence="2">
    <location>
        <begin position="1042"/>
        <end position="1063"/>
    </location>
</feature>
<feature type="compositionally biased region" description="Polar residues" evidence="2">
    <location>
        <begin position="594"/>
        <end position="626"/>
    </location>
</feature>
<feature type="compositionally biased region" description="Polar residues" evidence="2">
    <location>
        <begin position="945"/>
        <end position="956"/>
    </location>
</feature>
<evidence type="ECO:0000259" key="4">
    <source>
        <dbReference type="Pfam" id="PF12348"/>
    </source>
</evidence>
<feature type="transmembrane region" description="Helical" evidence="3">
    <location>
        <begin position="1123"/>
        <end position="1148"/>
    </location>
</feature>
<feature type="region of interest" description="Disordered" evidence="2">
    <location>
        <begin position="287"/>
        <end position="626"/>
    </location>
</feature>
<keyword evidence="3" id="KW-0812">Transmembrane</keyword>
<reference evidence="6" key="1">
    <citation type="submission" date="2017-03" db="EMBL/GenBank/DDBJ databases">
        <title>Phytopthora megakarya and P. palmivora, two closely related causual agents of cacao black pod achieved similar genome size and gene model numbers by different mechanisms.</title>
        <authorList>
            <person name="Ali S."/>
            <person name="Shao J."/>
            <person name="Larry D.J."/>
            <person name="Kronmiller B."/>
            <person name="Shen D."/>
            <person name="Strem M.D."/>
            <person name="Melnick R.L."/>
            <person name="Guiltinan M.J."/>
            <person name="Tyler B.M."/>
            <person name="Meinhardt L.W."/>
            <person name="Bailey B.A."/>
        </authorList>
    </citation>
    <scope>NUCLEOTIDE SEQUENCE [LARGE SCALE GENOMIC DNA]</scope>
    <source>
        <strain evidence="6">zdho120</strain>
    </source>
</reference>
<feature type="region of interest" description="Disordered" evidence="2">
    <location>
        <begin position="639"/>
        <end position="665"/>
    </location>
</feature>
<feature type="compositionally biased region" description="Low complexity" evidence="2">
    <location>
        <begin position="404"/>
        <end position="417"/>
    </location>
</feature>
<dbReference type="Gene3D" id="1.25.10.10">
    <property type="entry name" value="Leucine-rich Repeat Variant"/>
    <property type="match status" value="1"/>
</dbReference>
<keyword evidence="3" id="KW-0472">Membrane</keyword>
<feature type="compositionally biased region" description="Polar residues" evidence="2">
    <location>
        <begin position="509"/>
        <end position="526"/>
    </location>
</feature>
<evidence type="ECO:0000313" key="5">
    <source>
        <dbReference type="EMBL" id="OWZ18022.1"/>
    </source>
</evidence>
<feature type="compositionally biased region" description="Pro residues" evidence="2">
    <location>
        <begin position="1103"/>
        <end position="1113"/>
    </location>
</feature>
<feature type="domain" description="CLASP N-terminal" evidence="4">
    <location>
        <begin position="40"/>
        <end position="250"/>
    </location>
</feature>
<feature type="region of interest" description="Disordered" evidence="2">
    <location>
        <begin position="1093"/>
        <end position="1119"/>
    </location>
</feature>
<feature type="compositionally biased region" description="Low complexity" evidence="2">
    <location>
        <begin position="320"/>
        <end position="331"/>
    </location>
</feature>
<evidence type="ECO:0000256" key="2">
    <source>
        <dbReference type="SAM" id="MobiDB-lite"/>
    </source>
</evidence>
<evidence type="ECO:0000313" key="6">
    <source>
        <dbReference type="Proteomes" id="UP000198211"/>
    </source>
</evidence>
<dbReference type="InterPro" id="IPR011989">
    <property type="entry name" value="ARM-like"/>
</dbReference>
<dbReference type="Pfam" id="PF12348">
    <property type="entry name" value="CLASP_N"/>
    <property type="match status" value="1"/>
</dbReference>
<feature type="compositionally biased region" description="Polar residues" evidence="2">
    <location>
        <begin position="1069"/>
        <end position="1081"/>
    </location>
</feature>
<dbReference type="OrthoDB" id="71285at2759"/>
<feature type="coiled-coil region" evidence="1">
    <location>
        <begin position="1203"/>
        <end position="1230"/>
    </location>
</feature>
<protein>
    <recommendedName>
        <fullName evidence="4">CLASP N-terminal domain-containing protein</fullName>
    </recommendedName>
</protein>
<feature type="compositionally biased region" description="Low complexity" evidence="2">
    <location>
        <begin position="473"/>
        <end position="486"/>
    </location>
</feature>
<feature type="region of interest" description="Disordered" evidence="2">
    <location>
        <begin position="917"/>
        <end position="960"/>
    </location>
</feature>
<comment type="caution">
    <text evidence="5">The sequence shown here is derived from an EMBL/GenBank/DDBJ whole genome shotgun (WGS) entry which is preliminary data.</text>
</comment>
<dbReference type="InterPro" id="IPR024395">
    <property type="entry name" value="CLASP_N_dom"/>
</dbReference>
<feature type="compositionally biased region" description="Basic and acidic residues" evidence="2">
    <location>
        <begin position="993"/>
        <end position="1018"/>
    </location>
</feature>
<keyword evidence="1" id="KW-0175">Coiled coil</keyword>
<proteinExistence type="predicted"/>
<dbReference type="Proteomes" id="UP000198211">
    <property type="component" value="Unassembled WGS sequence"/>
</dbReference>
<sequence>MLKLCALGIARKAKSSRTGGSSTRRRLTGSSAVTSMERLNRQVQETQRLLSNPETDWKDSSAAMEELATAVECLGQRVNRKDVVRLLLSLSVGIGMQLVSIRSKLVKDVCEALLRIVKVLGRDFQDMANAILPQIIATAKCSSAAIRQPGSKLMSKLSEAVRYDLSLLRKIYVQLMQDKAQVLVLEQLRIIFVYWSEAEVTPYESDILEIIRRGLEDQNEKVRKVAREVLTRLSSRWSERVDELVDIPSTQSKVLLISEHRDSPLAEAILNKYPELTNKTDSFARSRSFRTSFRKSPRHKREQDIEIHVSATPPPKSTGRESMTQQESSSETTRRTRKTVVAPESTERGISRRLFGNPEFSTEPDDQQDDKSEMSDDSQLLGYPPKPTKTEIGQRFAPNAREFPSSPSRTAVSRSSSIFNVEEASLQHSPVRQLKDTKIPSPSNRSRKRLEAPTRATSSPERSSMLPSCTMKGSGSSGPSSLLGSPKFEEKKTKINPFGASNEYFDKPISSSIETTTLPVSPTGNTRYADFKEERVETKPLSASDEYFSKPIPSSIGIPTPPPPSTDNVTLRPRRRTFSRQEYDDFPLAFPPDLQSSSGGELQPRQVETTPESVMHNSPLDQDVMSSPHEQCYADNEFEEAGDDDHLAGGSDHSEYDNEWNQRRLDDSQIRSDDDNIFVEQGFVQSEPSILASANDGFPDDWRLDEGPRHMFDREDEIDRLNDEQDHTDVAGGVEADVSEIVKKLPQEYFQAENDYEEDEAIEEIEQAVEGKDDNPHNDALTGLLNVRDEMNRLRAITRNGNNSNLPDKERHDSRTRYTTNAVDTAEERPLIAHKPQRWGEPAKKEPSYLERLTHADRFERSSVVAPPTDTPEKERVAFPERISPLHAVEPALLQPTATDDEHNDLVDNDVQVVKKSSGTTKVDNSKPNPFEFVEEPPHADTYIPNPTSEFDSNVSPPEIDQDQESYIAHGQGGRFDAAEKLYAVKEDLLIHGRYDKQQPPKHERYMKSQSPTRERYVHSGPVQQRYPPPTPMGATFANAKRTVEAEKSDHVPKNSSGDKSDNGENEDNSNQNSKQTQDQPMSNFVETMLPTSLDDLKDDTGPTPPAMNPPTIVPESSPPGKLSWACSIGITIIMFVSAMFCIAGIIYGANTVHDSNQYHMDLKARISKFEAGIAESHLKVLKLEEDYAIWSEYVRKLTEEDEANALTQLQVIQNEVQKWQQDMKEDLLQFRQALSVDSIEAAFANLSANSTKQGE</sequence>
<organism evidence="5 6">
    <name type="scientific">Phytophthora megakarya</name>
    <dbReference type="NCBI Taxonomy" id="4795"/>
    <lineage>
        <taxon>Eukaryota</taxon>
        <taxon>Sar</taxon>
        <taxon>Stramenopiles</taxon>
        <taxon>Oomycota</taxon>
        <taxon>Peronosporomycetes</taxon>
        <taxon>Peronosporales</taxon>
        <taxon>Peronosporaceae</taxon>
        <taxon>Phytophthora</taxon>
    </lineage>
</organism>
<dbReference type="EMBL" id="NBNE01000654">
    <property type="protein sequence ID" value="OWZ18022.1"/>
    <property type="molecule type" value="Genomic_DNA"/>
</dbReference>
<feature type="compositionally biased region" description="Basic and acidic residues" evidence="2">
    <location>
        <begin position="644"/>
        <end position="665"/>
    </location>
</feature>
<dbReference type="AlphaFoldDB" id="A0A225WKD9"/>
<evidence type="ECO:0000256" key="3">
    <source>
        <dbReference type="SAM" id="Phobius"/>
    </source>
</evidence>
<evidence type="ECO:0000256" key="1">
    <source>
        <dbReference type="SAM" id="Coils"/>
    </source>
</evidence>
<feature type="compositionally biased region" description="Polar residues" evidence="2">
    <location>
        <begin position="455"/>
        <end position="467"/>
    </location>
</feature>
<name>A0A225WKD9_9STRA</name>
<dbReference type="STRING" id="4795.A0A225WKD9"/>
<feature type="compositionally biased region" description="Polar residues" evidence="2">
    <location>
        <begin position="917"/>
        <end position="928"/>
    </location>
</feature>
<dbReference type="InterPro" id="IPR016024">
    <property type="entry name" value="ARM-type_fold"/>
</dbReference>
<gene>
    <name evidence="5" type="ORF">PHMEG_0007955</name>
</gene>